<keyword evidence="5 6" id="KW-0472">Membrane</keyword>
<gene>
    <name evidence="8" type="ORF">E1163_04485</name>
</gene>
<dbReference type="RefSeq" id="WP_155169944.1">
    <property type="nucleotide sequence ID" value="NZ_BAAAFL010000012.1"/>
</dbReference>
<dbReference type="EMBL" id="SMLW01000380">
    <property type="protein sequence ID" value="MTI24195.1"/>
    <property type="molecule type" value="Genomic_DNA"/>
</dbReference>
<evidence type="ECO:0000256" key="5">
    <source>
        <dbReference type="ARBA" id="ARBA00023136"/>
    </source>
</evidence>
<dbReference type="Proteomes" id="UP000798808">
    <property type="component" value="Unassembled WGS sequence"/>
</dbReference>
<comment type="subcellular location">
    <subcellularLocation>
        <location evidence="1">Cell membrane</location>
        <topology evidence="1">Multi-pass membrane protein</topology>
    </subcellularLocation>
</comment>
<evidence type="ECO:0000256" key="6">
    <source>
        <dbReference type="SAM" id="Phobius"/>
    </source>
</evidence>
<dbReference type="Pfam" id="PF06271">
    <property type="entry name" value="RDD"/>
    <property type="match status" value="1"/>
</dbReference>
<evidence type="ECO:0000256" key="4">
    <source>
        <dbReference type="ARBA" id="ARBA00022989"/>
    </source>
</evidence>
<name>A0ABW9RMP9_9BACT</name>
<reference evidence="8 9" key="1">
    <citation type="submission" date="2019-02" db="EMBL/GenBank/DDBJ databases">
        <authorList>
            <person name="Goldberg S.R."/>
            <person name="Haltli B.A."/>
            <person name="Correa H."/>
            <person name="Russell K.G."/>
        </authorList>
    </citation>
    <scope>NUCLEOTIDE SEQUENCE [LARGE SCALE GENOMIC DNA]</scope>
    <source>
        <strain evidence="8 9">JCM 16186</strain>
    </source>
</reference>
<evidence type="ECO:0000256" key="3">
    <source>
        <dbReference type="ARBA" id="ARBA00022692"/>
    </source>
</evidence>
<evidence type="ECO:0000313" key="9">
    <source>
        <dbReference type="Proteomes" id="UP000798808"/>
    </source>
</evidence>
<organism evidence="8 9">
    <name type="scientific">Fulvivirga kasyanovii</name>
    <dbReference type="NCBI Taxonomy" id="396812"/>
    <lineage>
        <taxon>Bacteria</taxon>
        <taxon>Pseudomonadati</taxon>
        <taxon>Bacteroidota</taxon>
        <taxon>Cytophagia</taxon>
        <taxon>Cytophagales</taxon>
        <taxon>Fulvivirgaceae</taxon>
        <taxon>Fulvivirga</taxon>
    </lineage>
</organism>
<proteinExistence type="predicted"/>
<evidence type="ECO:0000256" key="1">
    <source>
        <dbReference type="ARBA" id="ARBA00004651"/>
    </source>
</evidence>
<keyword evidence="3 6" id="KW-0812">Transmembrane</keyword>
<accession>A0ABW9RMP9</accession>
<dbReference type="PANTHER" id="PTHR36115:SF4">
    <property type="entry name" value="MEMBRANE PROTEIN"/>
    <property type="match status" value="1"/>
</dbReference>
<feature type="transmembrane region" description="Helical" evidence="6">
    <location>
        <begin position="87"/>
        <end position="110"/>
    </location>
</feature>
<keyword evidence="9" id="KW-1185">Reference proteome</keyword>
<dbReference type="InterPro" id="IPR051791">
    <property type="entry name" value="Pra-immunoreactive"/>
</dbReference>
<evidence type="ECO:0000259" key="7">
    <source>
        <dbReference type="Pfam" id="PF06271"/>
    </source>
</evidence>
<keyword evidence="4 6" id="KW-1133">Transmembrane helix</keyword>
<protein>
    <submittedName>
        <fullName evidence="8">RDD family protein</fullName>
    </submittedName>
</protein>
<evidence type="ECO:0000313" key="8">
    <source>
        <dbReference type="EMBL" id="MTI24195.1"/>
    </source>
</evidence>
<evidence type="ECO:0000256" key="2">
    <source>
        <dbReference type="ARBA" id="ARBA00022475"/>
    </source>
</evidence>
<keyword evidence="2" id="KW-1003">Cell membrane</keyword>
<feature type="transmembrane region" description="Helical" evidence="6">
    <location>
        <begin position="15"/>
        <end position="34"/>
    </location>
</feature>
<feature type="domain" description="RDD" evidence="7">
    <location>
        <begin position="6"/>
        <end position="124"/>
    </location>
</feature>
<sequence>MSQKTYPTLPTRVKALMADVVVLMVLMIFTTYLFSSFDHISDNSRMIAFVFIFYLYDPLFTSAFGGTLGHYLLGLRVRREDKPEKKLLFHMALLRFIFKSLLGWLSLLTVTGNDKRRAIHDYLAQSVVVHTEGSVTVQQVAE</sequence>
<feature type="transmembrane region" description="Helical" evidence="6">
    <location>
        <begin position="46"/>
        <end position="67"/>
    </location>
</feature>
<dbReference type="PANTHER" id="PTHR36115">
    <property type="entry name" value="PROLINE-RICH ANTIGEN HOMOLOG-RELATED"/>
    <property type="match status" value="1"/>
</dbReference>
<comment type="caution">
    <text evidence="8">The sequence shown here is derived from an EMBL/GenBank/DDBJ whole genome shotgun (WGS) entry which is preliminary data.</text>
</comment>
<dbReference type="InterPro" id="IPR010432">
    <property type="entry name" value="RDD"/>
</dbReference>